<dbReference type="VEuPathDB" id="FungiDB:SPSK_04542"/>
<keyword evidence="5" id="KW-0813">Transport</keyword>
<evidence type="ECO:0000256" key="1">
    <source>
        <dbReference type="ARBA" id="ARBA00001977"/>
    </source>
</evidence>
<gene>
    <name evidence="11" type="ORF">SPSK_04542</name>
</gene>
<reference evidence="11 12" key="1">
    <citation type="journal article" date="2014" name="BMC Genomics">
        <title>Comparative genomics of the major fungal agents of human and animal Sporotrichosis: Sporothrix schenckii and Sporothrix brasiliensis.</title>
        <authorList>
            <person name="Teixeira M.M."/>
            <person name="de Almeida L.G."/>
            <person name="Kubitschek-Barreira P."/>
            <person name="Alves F.L."/>
            <person name="Kioshima E.S."/>
            <person name="Abadio A.K."/>
            <person name="Fernandes L."/>
            <person name="Derengowski L.S."/>
            <person name="Ferreira K.S."/>
            <person name="Souza R.C."/>
            <person name="Ruiz J.C."/>
            <person name="de Andrade N.C."/>
            <person name="Paes H.C."/>
            <person name="Nicola A.M."/>
            <person name="Albuquerque P."/>
            <person name="Gerber A.L."/>
            <person name="Martins V.P."/>
            <person name="Peconick L.D."/>
            <person name="Neto A.V."/>
            <person name="Chaucanez C.B."/>
            <person name="Silva P.A."/>
            <person name="Cunha O.L."/>
            <person name="de Oliveira F.F."/>
            <person name="dos Santos T.C."/>
            <person name="Barros A.L."/>
            <person name="Soares M.A."/>
            <person name="de Oliveira L.M."/>
            <person name="Marini M.M."/>
            <person name="Villalobos-Duno H."/>
            <person name="Cunha M.M."/>
            <person name="de Hoog S."/>
            <person name="da Silveira J.F."/>
            <person name="Henrissat B."/>
            <person name="Nino-Vega G.A."/>
            <person name="Cisalpino P.S."/>
            <person name="Mora-Montes H.M."/>
            <person name="Almeida S.R."/>
            <person name="Stajich J.E."/>
            <person name="Lopes-Bezerra L.M."/>
            <person name="Vasconcelos A.T."/>
            <person name="Felipe M.S."/>
        </authorList>
    </citation>
    <scope>NUCLEOTIDE SEQUENCE [LARGE SCALE GENOMIC DNA]</scope>
    <source>
        <strain evidence="11 12">1099-18</strain>
    </source>
</reference>
<dbReference type="GO" id="GO:0051028">
    <property type="term" value="P:mRNA transport"/>
    <property type="evidence" value="ECO:0007669"/>
    <property type="project" value="UniProtKB-KW"/>
</dbReference>
<feature type="compositionally biased region" description="Basic and acidic residues" evidence="10">
    <location>
        <begin position="142"/>
        <end position="160"/>
    </location>
</feature>
<dbReference type="GO" id="GO:0042273">
    <property type="term" value="P:ribosomal large subunit biogenesis"/>
    <property type="evidence" value="ECO:0007669"/>
    <property type="project" value="InterPro"/>
</dbReference>
<evidence type="ECO:0000313" key="12">
    <source>
        <dbReference type="Proteomes" id="UP000033710"/>
    </source>
</evidence>
<dbReference type="PANTHER" id="PTHR28028">
    <property type="entry name" value="60S RIBOSOMAL SUBUNIT ASSEMBLY/EXPORT PROTEIN LOC1"/>
    <property type="match status" value="1"/>
</dbReference>
<reference evidence="11 12" key="2">
    <citation type="journal article" date="2015" name="Eukaryot. Cell">
        <title>Asexual propagation of a virulent clone complex in a human and feline outbreak of sporotrichosis.</title>
        <authorList>
            <person name="Teixeira Mde M."/>
            <person name="Rodrigues A.M."/>
            <person name="Tsui C.K."/>
            <person name="de Almeida L.G."/>
            <person name="Van Diepeningen A.D."/>
            <person name="van den Ende B.G."/>
            <person name="Fernandes G.F."/>
            <person name="Kano R."/>
            <person name="Hamelin R.C."/>
            <person name="Lopes-Bezerra L.M."/>
            <person name="Vasconcelos A.T."/>
            <person name="de Hoog S."/>
            <person name="de Camargo Z.P."/>
            <person name="Felipe M.S."/>
        </authorList>
    </citation>
    <scope>NUCLEOTIDE SEQUENCE [LARGE SCALE GENOMIC DNA]</scope>
    <source>
        <strain evidence="11 12">1099-18</strain>
    </source>
</reference>
<dbReference type="AlphaFoldDB" id="A0A0F2M276"/>
<proteinExistence type="inferred from homology"/>
<evidence type="ECO:0000313" key="11">
    <source>
        <dbReference type="EMBL" id="KJR83813.1"/>
    </source>
</evidence>
<dbReference type="PANTHER" id="PTHR28028:SF1">
    <property type="entry name" value="60S RIBOSOMAL SUBUNIT ASSEMBLY_EXPORT PROTEIN LOC1"/>
    <property type="match status" value="1"/>
</dbReference>
<dbReference type="KEGG" id="ssck:SPSK_04542"/>
<evidence type="ECO:0000256" key="4">
    <source>
        <dbReference type="ARBA" id="ARBA00011339"/>
    </source>
</evidence>
<evidence type="ECO:0000256" key="9">
    <source>
        <dbReference type="ARBA" id="ARBA00023242"/>
    </source>
</evidence>
<keyword evidence="9" id="KW-0539">Nucleus</keyword>
<dbReference type="RefSeq" id="XP_016586489.1">
    <property type="nucleotide sequence ID" value="XM_016731345.1"/>
</dbReference>
<name>A0A0F2M276_SPOSC</name>
<dbReference type="GO" id="GO:0030687">
    <property type="term" value="C:preribosome, large subunit precursor"/>
    <property type="evidence" value="ECO:0007669"/>
    <property type="project" value="TreeGrafter"/>
</dbReference>
<organism evidence="11 12">
    <name type="scientific">Sporothrix schenckii 1099-18</name>
    <dbReference type="NCBI Taxonomy" id="1397361"/>
    <lineage>
        <taxon>Eukaryota</taxon>
        <taxon>Fungi</taxon>
        <taxon>Dikarya</taxon>
        <taxon>Ascomycota</taxon>
        <taxon>Pezizomycotina</taxon>
        <taxon>Sordariomycetes</taxon>
        <taxon>Sordariomycetidae</taxon>
        <taxon>Ophiostomatales</taxon>
        <taxon>Ophiostomataceae</taxon>
        <taxon>Sporothrix</taxon>
    </lineage>
</organism>
<dbReference type="GO" id="GO:0005730">
    <property type="term" value="C:nucleolus"/>
    <property type="evidence" value="ECO:0007669"/>
    <property type="project" value="UniProtKB-SubCell"/>
</dbReference>
<dbReference type="Proteomes" id="UP000033710">
    <property type="component" value="Unassembled WGS sequence"/>
</dbReference>
<evidence type="ECO:0000256" key="3">
    <source>
        <dbReference type="ARBA" id="ARBA00008132"/>
    </source>
</evidence>
<comment type="caution">
    <text evidence="11">The sequence shown here is derived from an EMBL/GenBank/DDBJ whole genome shotgun (WGS) entry which is preliminary data.</text>
</comment>
<evidence type="ECO:0000256" key="10">
    <source>
        <dbReference type="SAM" id="MobiDB-lite"/>
    </source>
</evidence>
<evidence type="ECO:0000256" key="6">
    <source>
        <dbReference type="ARBA" id="ARBA00022517"/>
    </source>
</evidence>
<feature type="region of interest" description="Disordered" evidence="10">
    <location>
        <begin position="142"/>
        <end position="209"/>
    </location>
</feature>
<keyword evidence="7" id="KW-0509">mRNA transport</keyword>
<dbReference type="GO" id="GO:0003729">
    <property type="term" value="F:mRNA binding"/>
    <property type="evidence" value="ECO:0007669"/>
    <property type="project" value="InterPro"/>
</dbReference>
<dbReference type="GeneID" id="27666622"/>
<feature type="compositionally biased region" description="Low complexity" evidence="10">
    <location>
        <begin position="15"/>
        <end position="25"/>
    </location>
</feature>
<feature type="region of interest" description="Disordered" evidence="10">
    <location>
        <begin position="1"/>
        <end position="52"/>
    </location>
</feature>
<evidence type="ECO:0000256" key="2">
    <source>
        <dbReference type="ARBA" id="ARBA00004604"/>
    </source>
</evidence>
<feature type="compositionally biased region" description="Basic residues" evidence="10">
    <location>
        <begin position="161"/>
        <end position="170"/>
    </location>
</feature>
<dbReference type="GO" id="GO:0008298">
    <property type="term" value="P:intracellular mRNA localization"/>
    <property type="evidence" value="ECO:0007669"/>
    <property type="project" value="TreeGrafter"/>
</dbReference>
<dbReference type="OrthoDB" id="1743802at2759"/>
<keyword evidence="8" id="KW-0175">Coiled coil</keyword>
<sequence length="209" mass="22900">MAPTRTIKNKHATNKSGIKNSKSSKSGGGRSSGAEGVVKTKRDKGKIPASQLNSGRSKMLELLQRRRKTRTYSEKELDIPKLNTITPVGVQKPKGKKKGKVFVDDKESMTTILAMVQAEKDGQIESKIMKSRQMEEIRQARLAEAEKKESDRQAKLDQKKQSLRKKRKRPGKEGSGGDDDESVGHLASAGTKAGKPKKKRVSFAGAASE</sequence>
<keyword evidence="6" id="KW-0690">Ribosome biogenesis</keyword>
<protein>
    <submittedName>
        <fullName evidence="11">60S ribosomal subunit assembly/export protein LOC1</fullName>
    </submittedName>
</protein>
<evidence type="ECO:0000256" key="8">
    <source>
        <dbReference type="ARBA" id="ARBA00023054"/>
    </source>
</evidence>
<comment type="similarity">
    <text evidence="3">Belongs to the LOC1 family.</text>
</comment>
<evidence type="ECO:0000256" key="7">
    <source>
        <dbReference type="ARBA" id="ARBA00022816"/>
    </source>
</evidence>
<dbReference type="EMBL" id="AXCR01000009">
    <property type="protein sequence ID" value="KJR83813.1"/>
    <property type="molecule type" value="Genomic_DNA"/>
</dbReference>
<comment type="function">
    <text evidence="1">Required for efficient assembly and nuclear export of the 60S ribosomal subunit.</text>
</comment>
<comment type="subcellular location">
    <subcellularLocation>
        <location evidence="2">Nucleus</location>
        <location evidence="2">Nucleolus</location>
    </subcellularLocation>
</comment>
<comment type="subunit">
    <text evidence="4">Component of the 66S pre-ribosomal particle.</text>
</comment>
<evidence type="ECO:0000256" key="5">
    <source>
        <dbReference type="ARBA" id="ARBA00022448"/>
    </source>
</evidence>
<dbReference type="InterPro" id="IPR037650">
    <property type="entry name" value="Loc1"/>
</dbReference>
<accession>A0A0F2M276</accession>